<evidence type="ECO:0000256" key="3">
    <source>
        <dbReference type="ARBA" id="ARBA00022617"/>
    </source>
</evidence>
<evidence type="ECO:0000256" key="9">
    <source>
        <dbReference type="RuleBase" id="RU000461"/>
    </source>
</evidence>
<keyword evidence="3 8" id="KW-0349">Heme</keyword>
<evidence type="ECO:0000256" key="4">
    <source>
        <dbReference type="ARBA" id="ARBA00022723"/>
    </source>
</evidence>
<dbReference type="SUPFAM" id="SSF48264">
    <property type="entry name" value="Cytochrome P450"/>
    <property type="match status" value="1"/>
</dbReference>
<dbReference type="EMBL" id="MU157874">
    <property type="protein sequence ID" value="KAF9526181.1"/>
    <property type="molecule type" value="Genomic_DNA"/>
</dbReference>
<evidence type="ECO:0000256" key="10">
    <source>
        <dbReference type="SAM" id="Phobius"/>
    </source>
</evidence>
<name>A0A9P6EB78_9AGAR</name>
<accession>A0A9P6EB78</accession>
<evidence type="ECO:0000256" key="6">
    <source>
        <dbReference type="ARBA" id="ARBA00023004"/>
    </source>
</evidence>
<dbReference type="Pfam" id="PF00067">
    <property type="entry name" value="p450"/>
    <property type="match status" value="1"/>
</dbReference>
<protein>
    <submittedName>
        <fullName evidence="11">Cytochrome P450 monooxygenase pc-1</fullName>
    </submittedName>
</protein>
<dbReference type="PROSITE" id="PS00086">
    <property type="entry name" value="CYTOCHROME_P450"/>
    <property type="match status" value="1"/>
</dbReference>
<proteinExistence type="inferred from homology"/>
<reference evidence="11" key="1">
    <citation type="submission" date="2020-11" db="EMBL/GenBank/DDBJ databases">
        <authorList>
            <consortium name="DOE Joint Genome Institute"/>
            <person name="Ahrendt S."/>
            <person name="Riley R."/>
            <person name="Andreopoulos W."/>
            <person name="Labutti K."/>
            <person name="Pangilinan J."/>
            <person name="Ruiz-Duenas F.J."/>
            <person name="Barrasa J.M."/>
            <person name="Sanchez-Garcia M."/>
            <person name="Camarero S."/>
            <person name="Miyauchi S."/>
            <person name="Serrano A."/>
            <person name="Linde D."/>
            <person name="Babiker R."/>
            <person name="Drula E."/>
            <person name="Ayuso-Fernandez I."/>
            <person name="Pacheco R."/>
            <person name="Padilla G."/>
            <person name="Ferreira P."/>
            <person name="Barriuso J."/>
            <person name="Kellner H."/>
            <person name="Castanera R."/>
            <person name="Alfaro M."/>
            <person name="Ramirez L."/>
            <person name="Pisabarro A.G."/>
            <person name="Kuo A."/>
            <person name="Tritt A."/>
            <person name="Lipzen A."/>
            <person name="He G."/>
            <person name="Yan M."/>
            <person name="Ng V."/>
            <person name="Cullen D."/>
            <person name="Martin F."/>
            <person name="Rosso M.-N."/>
            <person name="Henrissat B."/>
            <person name="Hibbett D."/>
            <person name="Martinez A.T."/>
            <person name="Grigoriev I.V."/>
        </authorList>
    </citation>
    <scope>NUCLEOTIDE SEQUENCE</scope>
    <source>
        <strain evidence="11">CBS 506.95</strain>
    </source>
</reference>
<keyword evidence="10" id="KW-0472">Membrane</keyword>
<dbReference type="PANTHER" id="PTHR24287:SF1">
    <property type="entry name" value="P450, PUTATIVE (EUROFUNG)-RELATED"/>
    <property type="match status" value="1"/>
</dbReference>
<evidence type="ECO:0000256" key="5">
    <source>
        <dbReference type="ARBA" id="ARBA00023002"/>
    </source>
</evidence>
<dbReference type="PRINTS" id="PR00463">
    <property type="entry name" value="EP450I"/>
</dbReference>
<dbReference type="PANTHER" id="PTHR24287">
    <property type="entry name" value="P450, PUTATIVE (EUROFUNG)-RELATED"/>
    <property type="match status" value="1"/>
</dbReference>
<sequence length="584" mass="66864">MALATPGVRFLTRNSLYLLLSSSLAVYVNNVFFETSNWMFVIGTLLCLPLISTIIVVSTKWSVRRQATAIGARVIPEVRGAWPGNLDILRFMIKKIKTGYPGDGLIDLHVKYGPALNLRVTWSDLVMTTSPEHIKIILATDFHNFVKGERFRHNMEAVLGTGVFNSDGEMWKFHRSITRPVFTRERISHFDLFDQGANKAIDKLKGRLREGHLVDFQDLMWRFTLDSATSFLFGHCVDSLSADLPYPSNTSYPPPQLLTPQGNAANSFARAFAESQEVISFRERYGWIWPLLEITKDKTHEPMKIVKAYIEPIVNEALERKRSTDPEANSKGGEDDETLLDHLVRVTDDPTVLKDEILNIMIAGRDTTASTLTFVIYFLAMYPQVFERLRQEILDKVGQRRPDYDDIREMKYLPTPIAETLRLYPVVPFNIRESINATTLPSEDAQEKPYYLPAGSRIGYSVFLMHRRKDLWGPDAEEFDPDRFLDHRLKTYLTKNPFIFLPFNAGPRICLGQQFAYNEMSFMLIRLLQTFKSINIDVNAVPPEAKPSPDWANETGRKSIEKFFPTMHLTMYTKGGLWVTMKPA</sequence>
<evidence type="ECO:0000313" key="12">
    <source>
        <dbReference type="Proteomes" id="UP000807306"/>
    </source>
</evidence>
<dbReference type="InterPro" id="IPR001128">
    <property type="entry name" value="Cyt_P450"/>
</dbReference>
<dbReference type="CDD" id="cd11063">
    <property type="entry name" value="CYP52"/>
    <property type="match status" value="1"/>
</dbReference>
<dbReference type="PRINTS" id="PR00385">
    <property type="entry name" value="P450"/>
</dbReference>
<evidence type="ECO:0000256" key="7">
    <source>
        <dbReference type="ARBA" id="ARBA00023033"/>
    </source>
</evidence>
<organism evidence="11 12">
    <name type="scientific">Crepidotus variabilis</name>
    <dbReference type="NCBI Taxonomy" id="179855"/>
    <lineage>
        <taxon>Eukaryota</taxon>
        <taxon>Fungi</taxon>
        <taxon>Dikarya</taxon>
        <taxon>Basidiomycota</taxon>
        <taxon>Agaricomycotina</taxon>
        <taxon>Agaricomycetes</taxon>
        <taxon>Agaricomycetidae</taxon>
        <taxon>Agaricales</taxon>
        <taxon>Agaricineae</taxon>
        <taxon>Crepidotaceae</taxon>
        <taxon>Crepidotus</taxon>
    </lineage>
</organism>
<dbReference type="InterPro" id="IPR017972">
    <property type="entry name" value="Cyt_P450_CS"/>
</dbReference>
<dbReference type="Proteomes" id="UP000807306">
    <property type="component" value="Unassembled WGS sequence"/>
</dbReference>
<dbReference type="GO" id="GO:0016705">
    <property type="term" value="F:oxidoreductase activity, acting on paired donors, with incorporation or reduction of molecular oxygen"/>
    <property type="evidence" value="ECO:0007669"/>
    <property type="project" value="InterPro"/>
</dbReference>
<keyword evidence="10" id="KW-0812">Transmembrane</keyword>
<dbReference type="InterPro" id="IPR002401">
    <property type="entry name" value="Cyt_P450_E_grp-I"/>
</dbReference>
<dbReference type="GO" id="GO:0020037">
    <property type="term" value="F:heme binding"/>
    <property type="evidence" value="ECO:0007669"/>
    <property type="project" value="InterPro"/>
</dbReference>
<feature type="binding site" description="axial binding residue" evidence="8">
    <location>
        <position position="510"/>
    </location>
    <ligand>
        <name>heme</name>
        <dbReference type="ChEBI" id="CHEBI:30413"/>
    </ligand>
    <ligandPart>
        <name>Fe</name>
        <dbReference type="ChEBI" id="CHEBI:18248"/>
    </ligandPart>
</feature>
<comment type="caution">
    <text evidence="11">The sequence shown here is derived from an EMBL/GenBank/DDBJ whole genome shotgun (WGS) entry which is preliminary data.</text>
</comment>
<comment type="cofactor">
    <cofactor evidence="1 8">
        <name>heme</name>
        <dbReference type="ChEBI" id="CHEBI:30413"/>
    </cofactor>
</comment>
<evidence type="ECO:0000256" key="8">
    <source>
        <dbReference type="PIRSR" id="PIRSR602401-1"/>
    </source>
</evidence>
<dbReference type="OrthoDB" id="1470350at2759"/>
<keyword evidence="4 8" id="KW-0479">Metal-binding</keyword>
<evidence type="ECO:0000256" key="2">
    <source>
        <dbReference type="ARBA" id="ARBA00010617"/>
    </source>
</evidence>
<dbReference type="AlphaFoldDB" id="A0A9P6EB78"/>
<keyword evidence="10" id="KW-1133">Transmembrane helix</keyword>
<feature type="transmembrane region" description="Helical" evidence="10">
    <location>
        <begin position="16"/>
        <end position="32"/>
    </location>
</feature>
<feature type="transmembrane region" description="Helical" evidence="10">
    <location>
        <begin position="38"/>
        <end position="57"/>
    </location>
</feature>
<gene>
    <name evidence="11" type="ORF">CPB83DRAFT_770748</name>
</gene>
<dbReference type="Gene3D" id="1.10.630.10">
    <property type="entry name" value="Cytochrome P450"/>
    <property type="match status" value="1"/>
</dbReference>
<dbReference type="InterPro" id="IPR047146">
    <property type="entry name" value="Cyt_P450_E_CYP52_fungi"/>
</dbReference>
<keyword evidence="6 8" id="KW-0408">Iron</keyword>
<keyword evidence="7 9" id="KW-0503">Monooxygenase</keyword>
<comment type="similarity">
    <text evidence="2 9">Belongs to the cytochrome P450 family.</text>
</comment>
<dbReference type="GO" id="GO:0005506">
    <property type="term" value="F:iron ion binding"/>
    <property type="evidence" value="ECO:0007669"/>
    <property type="project" value="InterPro"/>
</dbReference>
<keyword evidence="12" id="KW-1185">Reference proteome</keyword>
<evidence type="ECO:0000256" key="1">
    <source>
        <dbReference type="ARBA" id="ARBA00001971"/>
    </source>
</evidence>
<keyword evidence="5 9" id="KW-0560">Oxidoreductase</keyword>
<dbReference type="GO" id="GO:0004497">
    <property type="term" value="F:monooxygenase activity"/>
    <property type="evidence" value="ECO:0007669"/>
    <property type="project" value="UniProtKB-KW"/>
</dbReference>
<dbReference type="InterPro" id="IPR036396">
    <property type="entry name" value="Cyt_P450_sf"/>
</dbReference>
<evidence type="ECO:0000313" key="11">
    <source>
        <dbReference type="EMBL" id="KAF9526181.1"/>
    </source>
</evidence>